<dbReference type="GO" id="GO:0030665">
    <property type="term" value="C:clathrin-coated vesicle membrane"/>
    <property type="evidence" value="ECO:0007669"/>
    <property type="project" value="UniProtKB-SubCell"/>
</dbReference>
<dbReference type="PIRSF" id="PIRSF005992">
    <property type="entry name" value="Clathrin_mu"/>
    <property type="match status" value="1"/>
</dbReference>
<comment type="subcellular location">
    <subcellularLocation>
        <location evidence="1">Cytoplasmic vesicle</location>
        <location evidence="1">Clathrin-coated vesicle membrane</location>
        <topology evidence="1">Peripheral membrane protein</topology>
        <orientation evidence="1">Cytoplasmic side</orientation>
    </subcellularLocation>
    <subcellularLocation>
        <location evidence="2">Golgi apparatus</location>
    </subcellularLocation>
</comment>
<keyword evidence="8" id="KW-0472">Membrane</keyword>
<dbReference type="RefSeq" id="XP_042177462.1">
    <property type="nucleotide sequence ID" value="XM_042321528.1"/>
</dbReference>
<evidence type="ECO:0000256" key="2">
    <source>
        <dbReference type="ARBA" id="ARBA00004555"/>
    </source>
</evidence>
<dbReference type="FunFam" id="3.30.450.60:FF:000006">
    <property type="entry name" value="AP-1 complex subunit mu-1 isoform 1"/>
    <property type="match status" value="1"/>
</dbReference>
<dbReference type="InterPro" id="IPR011012">
    <property type="entry name" value="Longin-like_dom_sf"/>
</dbReference>
<dbReference type="SUPFAM" id="SSF49447">
    <property type="entry name" value="Second domain of Mu2 adaptin subunit (ap50) of ap2 adaptor"/>
    <property type="match status" value="1"/>
</dbReference>
<dbReference type="PANTHER" id="PTHR10529">
    <property type="entry name" value="AP COMPLEX SUBUNIT MU"/>
    <property type="match status" value="1"/>
</dbReference>
<evidence type="ECO:0000256" key="1">
    <source>
        <dbReference type="ARBA" id="ARBA00004145"/>
    </source>
</evidence>
<dbReference type="FunFam" id="2.60.40.1170:FF:000002">
    <property type="entry name" value="AP-1 complex subunit mu-1 isoform 1"/>
    <property type="match status" value="1"/>
</dbReference>
<dbReference type="InterPro" id="IPR050431">
    <property type="entry name" value="Adaptor_comp_med_subunit"/>
</dbReference>
<evidence type="ECO:0000256" key="5">
    <source>
        <dbReference type="ARBA" id="ARBA00022553"/>
    </source>
</evidence>
<evidence type="ECO:0000256" key="8">
    <source>
        <dbReference type="ARBA" id="ARBA00023136"/>
    </source>
</evidence>
<dbReference type="InterPro" id="IPR036168">
    <property type="entry name" value="AP2_Mu_C_sf"/>
</dbReference>
<gene>
    <name evidence="13" type="primary">LOC112250820</name>
</gene>
<dbReference type="CDD" id="cd14835">
    <property type="entry name" value="AP1_Mu_N"/>
    <property type="match status" value="1"/>
</dbReference>
<sequence>MSASAIFILDLKGKVLISRNYMGNMDMNEIDHFMPIMMRMEEDADTSPLVTSGSSHFLWIKHSNLYLVAMTKKNANAALVYSFLYKIVQVFKEYFKELEEESIRDNFVIVYELMDEVMDFGFPQTTDSKILQEYITQQGHKLDVGAPRPPATVTNAVSWRSEGIKYRKNEVFMDVIESVNLLVCGTGGWWHLNWGERARGNDWSGIGGMVSATGSVLRSEIMGSIKLKVVLSGMPELRLGLNDKVLFEITGREKSKTVELEDVQFHQCVRLSRFENDRTISFIPPDGESELMSYRLNTTVKPLIWIESVIEKFSHSRVEIKVKAKSQFKSRSTANNVAIMVPVPSDADSPKFKTSTGSCKYLPEKSVVQWNIKSFPGGKEYMMRAHFGLPSVESDELEGKRPITVNFEIPYFTVSGIQVRYLKIIEKSGYQALPWVRYITQSGDYQLRTN</sequence>
<dbReference type="PROSITE" id="PS51072">
    <property type="entry name" value="MHD"/>
    <property type="match status" value="1"/>
</dbReference>
<dbReference type="GO" id="GO:0005802">
    <property type="term" value="C:trans-Golgi network"/>
    <property type="evidence" value="ECO:0007669"/>
    <property type="project" value="UniProtKB-ARBA"/>
</dbReference>
<dbReference type="GeneID" id="112250820"/>
<evidence type="ECO:0000256" key="7">
    <source>
        <dbReference type="ARBA" id="ARBA00023034"/>
    </source>
</evidence>
<dbReference type="InterPro" id="IPR022775">
    <property type="entry name" value="AP_mu_sigma_su"/>
</dbReference>
<keyword evidence="5" id="KW-0597">Phosphoprotein</keyword>
<dbReference type="InterPro" id="IPR028565">
    <property type="entry name" value="MHD"/>
</dbReference>
<dbReference type="GO" id="GO:0006886">
    <property type="term" value="P:intracellular protein transport"/>
    <property type="evidence" value="ECO:0007669"/>
    <property type="project" value="UniProtKB-UniRule"/>
</dbReference>
<evidence type="ECO:0000259" key="12">
    <source>
        <dbReference type="PROSITE" id="PS51072"/>
    </source>
</evidence>
<evidence type="ECO:0000256" key="10">
    <source>
        <dbReference type="ARBA" id="ARBA00057121"/>
    </source>
</evidence>
<dbReference type="Pfam" id="PF01217">
    <property type="entry name" value="Clat_adaptor_s"/>
    <property type="match status" value="1"/>
</dbReference>
<reference evidence="13" key="2">
    <citation type="submission" date="2025-09" db="UniProtKB">
        <authorList>
            <consortium name="Ensembl"/>
        </authorList>
    </citation>
    <scope>IDENTIFICATION</scope>
</reference>
<evidence type="ECO:0000313" key="13">
    <source>
        <dbReference type="Ensembl" id="ENSOTSP00005030023.1"/>
    </source>
</evidence>
<evidence type="ECO:0000256" key="11">
    <source>
        <dbReference type="PIRNR" id="PIRNR005992"/>
    </source>
</evidence>
<comment type="function">
    <text evidence="10">Subunit of clathrin-associated adaptor protein complex 1 that plays a role in protein sorting in the trans-Golgi network (TGN) and endosomes. The AP complexes mediate the recruitment of clathrin to membranes and the recognition of sorting signals within the cytosolic tails of transmembrane cargo molecules.</text>
</comment>
<dbReference type="PRINTS" id="PR00314">
    <property type="entry name" value="CLATHRINADPT"/>
</dbReference>
<reference evidence="13" key="1">
    <citation type="submission" date="2025-08" db="UniProtKB">
        <authorList>
            <consortium name="Ensembl"/>
        </authorList>
    </citation>
    <scope>IDENTIFICATION</scope>
</reference>
<organism evidence="13 14">
    <name type="scientific">Oncorhynchus tshawytscha</name>
    <name type="common">Chinook salmon</name>
    <name type="synonym">Salmo tshawytscha</name>
    <dbReference type="NCBI Taxonomy" id="74940"/>
    <lineage>
        <taxon>Eukaryota</taxon>
        <taxon>Metazoa</taxon>
        <taxon>Chordata</taxon>
        <taxon>Craniata</taxon>
        <taxon>Vertebrata</taxon>
        <taxon>Euteleostomi</taxon>
        <taxon>Actinopterygii</taxon>
        <taxon>Neopterygii</taxon>
        <taxon>Teleostei</taxon>
        <taxon>Protacanthopterygii</taxon>
        <taxon>Salmoniformes</taxon>
        <taxon>Salmonidae</taxon>
        <taxon>Salmoninae</taxon>
        <taxon>Oncorhynchus</taxon>
    </lineage>
</organism>
<dbReference type="SUPFAM" id="SSF64356">
    <property type="entry name" value="SNARE-like"/>
    <property type="match status" value="1"/>
</dbReference>
<dbReference type="InterPro" id="IPR001392">
    <property type="entry name" value="Clathrin_mu"/>
</dbReference>
<keyword evidence="9" id="KW-0968">Cytoplasmic vesicle</keyword>
<evidence type="ECO:0000256" key="4">
    <source>
        <dbReference type="ARBA" id="ARBA00022448"/>
    </source>
</evidence>
<evidence type="ECO:0000313" key="14">
    <source>
        <dbReference type="Proteomes" id="UP000694402"/>
    </source>
</evidence>
<name>A0A8C8F5R3_ONCTS</name>
<keyword evidence="6 11" id="KW-0653">Protein transport</keyword>
<dbReference type="GO" id="GO:0030131">
    <property type="term" value="C:clathrin adaptor complex"/>
    <property type="evidence" value="ECO:0007669"/>
    <property type="project" value="UniProtKB-UniRule"/>
</dbReference>
<dbReference type="Ensembl" id="ENSOTST00005032471.2">
    <property type="protein sequence ID" value="ENSOTSP00005030023.1"/>
    <property type="gene ID" value="ENSOTSG00005013055.2"/>
</dbReference>
<dbReference type="Pfam" id="PF00928">
    <property type="entry name" value="Adap_comp_sub"/>
    <property type="match status" value="1"/>
</dbReference>
<keyword evidence="14" id="KW-1185">Reference proteome</keyword>
<dbReference type="GeneTree" id="ENSGT00940000166725"/>
<dbReference type="Proteomes" id="UP000694402">
    <property type="component" value="Unassembled WGS sequence"/>
</dbReference>
<dbReference type="Gene3D" id="2.60.40.1170">
    <property type="entry name" value="Mu homology domain, subdomain B"/>
    <property type="match status" value="2"/>
</dbReference>
<protein>
    <recommendedName>
        <fullName evidence="12">MHD domain-containing protein</fullName>
    </recommendedName>
</protein>
<keyword evidence="4 11" id="KW-0813">Transport</keyword>
<dbReference type="AlphaFoldDB" id="A0A8C8F5R3"/>
<evidence type="ECO:0000256" key="6">
    <source>
        <dbReference type="ARBA" id="ARBA00022927"/>
    </source>
</evidence>
<evidence type="ECO:0000256" key="3">
    <source>
        <dbReference type="ARBA" id="ARBA00005324"/>
    </source>
</evidence>
<dbReference type="PROSITE" id="PS00990">
    <property type="entry name" value="CLAT_ADAPTOR_M_1"/>
    <property type="match status" value="1"/>
</dbReference>
<evidence type="ECO:0000256" key="9">
    <source>
        <dbReference type="ARBA" id="ARBA00023329"/>
    </source>
</evidence>
<feature type="domain" description="MHD" evidence="12">
    <location>
        <begin position="195"/>
        <end position="448"/>
    </location>
</feature>
<keyword evidence="7" id="KW-0333">Golgi apparatus</keyword>
<dbReference type="GO" id="GO:0016192">
    <property type="term" value="P:vesicle-mediated transport"/>
    <property type="evidence" value="ECO:0007669"/>
    <property type="project" value="InterPro"/>
</dbReference>
<dbReference type="InterPro" id="IPR018240">
    <property type="entry name" value="Clathrin_mu_CS"/>
</dbReference>
<dbReference type="Gene3D" id="3.30.450.60">
    <property type="match status" value="1"/>
</dbReference>
<comment type="similarity">
    <text evidence="3 11">Belongs to the adaptor complexes medium subunit family.</text>
</comment>
<proteinExistence type="inferred from homology"/>
<accession>A0A8C8F5R3</accession>